<dbReference type="NCBIfam" id="TIGR01549">
    <property type="entry name" value="HAD-SF-IA-v1"/>
    <property type="match status" value="1"/>
</dbReference>
<dbReference type="InterPro" id="IPR006439">
    <property type="entry name" value="HAD-SF_hydro_IA"/>
</dbReference>
<proteinExistence type="predicted"/>
<evidence type="ECO:0000313" key="1">
    <source>
        <dbReference type="EMBL" id="KNY29262.1"/>
    </source>
</evidence>
<dbReference type="PANTHER" id="PTHR43434:SF13">
    <property type="entry name" value="PHOSPHOGLYCOLATE PHOSPHATASE"/>
    <property type="match status" value="1"/>
</dbReference>
<dbReference type="EMBL" id="LGTC01000001">
    <property type="protein sequence ID" value="KNY29262.1"/>
    <property type="molecule type" value="Genomic_DNA"/>
</dbReference>
<dbReference type="STRING" id="398512.Bccel_4536"/>
<dbReference type="PANTHER" id="PTHR43434">
    <property type="entry name" value="PHOSPHOGLYCOLATE PHOSPHATASE"/>
    <property type="match status" value="1"/>
</dbReference>
<dbReference type="Pfam" id="PF13419">
    <property type="entry name" value="HAD_2"/>
    <property type="match status" value="1"/>
</dbReference>
<gene>
    <name evidence="1" type="ORF">Bccel_4536</name>
</gene>
<dbReference type="InterPro" id="IPR050155">
    <property type="entry name" value="HAD-like_hydrolase_sf"/>
</dbReference>
<name>A0A0L6JV22_9FIRM</name>
<comment type="caution">
    <text evidence="1">The sequence shown here is derived from an EMBL/GenBank/DDBJ whole genome shotgun (WGS) entry which is preliminary data.</text>
</comment>
<protein>
    <submittedName>
        <fullName evidence="1">HAD-superfamily hydrolase, subfamily IA, variant 1</fullName>
    </submittedName>
</protein>
<dbReference type="Gene3D" id="1.10.150.240">
    <property type="entry name" value="Putative phosphatase, domain 2"/>
    <property type="match status" value="1"/>
</dbReference>
<evidence type="ECO:0000313" key="2">
    <source>
        <dbReference type="Proteomes" id="UP000036923"/>
    </source>
</evidence>
<dbReference type="GO" id="GO:0006281">
    <property type="term" value="P:DNA repair"/>
    <property type="evidence" value="ECO:0007669"/>
    <property type="project" value="TreeGrafter"/>
</dbReference>
<dbReference type="SFLD" id="SFLDS00003">
    <property type="entry name" value="Haloacid_Dehalogenase"/>
    <property type="match status" value="1"/>
</dbReference>
<sequence length="206" mass="23760">MIKNIIFDFDGTIVDSKNLTMNLYNEIAEKNKFKPITEHDLEHLSRLSYIDKAKYLGIPFYKIQVLMAGVLKRYKSHLNNLELIEGMEEVLYKLKERNIKLSVISSNSESTIREYFHKSGIKIFDDIHSAKGLFGKDVSISRYISKCKMDKTETLYIGDEVRDIQACKKCLVKIIAVTWGFDIGDVLKSHSPDFMVNTPKEILDLL</sequence>
<dbReference type="InterPro" id="IPR023214">
    <property type="entry name" value="HAD_sf"/>
</dbReference>
<keyword evidence="2" id="KW-1185">Reference proteome</keyword>
<keyword evidence="1" id="KW-0378">Hydrolase</keyword>
<dbReference type="SFLD" id="SFLDG01129">
    <property type="entry name" value="C1.5:_HAD__Beta-PGM__Phosphata"/>
    <property type="match status" value="1"/>
</dbReference>
<dbReference type="AlphaFoldDB" id="A0A0L6JV22"/>
<dbReference type="RefSeq" id="WP_036935846.1">
    <property type="nucleotide sequence ID" value="NZ_JQKC01000001.1"/>
</dbReference>
<dbReference type="GO" id="GO:0008967">
    <property type="term" value="F:phosphoglycolate phosphatase activity"/>
    <property type="evidence" value="ECO:0007669"/>
    <property type="project" value="TreeGrafter"/>
</dbReference>
<dbReference type="InterPro" id="IPR036412">
    <property type="entry name" value="HAD-like_sf"/>
</dbReference>
<reference evidence="2" key="1">
    <citation type="submission" date="2015-07" db="EMBL/GenBank/DDBJ databases">
        <title>Near-Complete Genome Sequence of the Cellulolytic Bacterium Bacteroides (Pseudobacteroides) cellulosolvens ATCC 35603.</title>
        <authorList>
            <person name="Dassa B."/>
            <person name="Utturkar S.M."/>
            <person name="Klingeman D.M."/>
            <person name="Hurt R.A."/>
            <person name="Keller M."/>
            <person name="Xu J."/>
            <person name="Reddy Y.H.K."/>
            <person name="Borovok I."/>
            <person name="Grinberg I.R."/>
            <person name="Lamed R."/>
            <person name="Zhivin O."/>
            <person name="Bayer E.A."/>
            <person name="Brown S.D."/>
        </authorList>
    </citation>
    <scope>NUCLEOTIDE SEQUENCE [LARGE SCALE GENOMIC DNA]</scope>
    <source>
        <strain evidence="2">DSM 2933</strain>
    </source>
</reference>
<dbReference type="Gene3D" id="3.40.50.1000">
    <property type="entry name" value="HAD superfamily/HAD-like"/>
    <property type="match status" value="1"/>
</dbReference>
<dbReference type="eggNOG" id="COG0546">
    <property type="taxonomic scope" value="Bacteria"/>
</dbReference>
<dbReference type="InterPro" id="IPR023198">
    <property type="entry name" value="PGP-like_dom2"/>
</dbReference>
<accession>A0A0L6JV22</accession>
<dbReference type="SUPFAM" id="SSF56784">
    <property type="entry name" value="HAD-like"/>
    <property type="match status" value="1"/>
</dbReference>
<dbReference type="OrthoDB" id="9807630at2"/>
<dbReference type="GO" id="GO:0005829">
    <property type="term" value="C:cytosol"/>
    <property type="evidence" value="ECO:0007669"/>
    <property type="project" value="TreeGrafter"/>
</dbReference>
<dbReference type="InterPro" id="IPR041492">
    <property type="entry name" value="HAD_2"/>
</dbReference>
<organism evidence="1 2">
    <name type="scientific">Pseudobacteroides cellulosolvens ATCC 35603 = DSM 2933</name>
    <dbReference type="NCBI Taxonomy" id="398512"/>
    <lineage>
        <taxon>Bacteria</taxon>
        <taxon>Bacillati</taxon>
        <taxon>Bacillota</taxon>
        <taxon>Clostridia</taxon>
        <taxon>Eubacteriales</taxon>
        <taxon>Oscillospiraceae</taxon>
        <taxon>Pseudobacteroides</taxon>
    </lineage>
</organism>
<dbReference type="Proteomes" id="UP000036923">
    <property type="component" value="Unassembled WGS sequence"/>
</dbReference>